<keyword evidence="1" id="KW-1133">Transmembrane helix</keyword>
<reference evidence="2 3" key="1">
    <citation type="submission" date="2016-11" db="EMBL/GenBank/DDBJ databases">
        <authorList>
            <person name="Jaros S."/>
            <person name="Januszkiewicz K."/>
            <person name="Wedrychowicz H."/>
        </authorList>
    </citation>
    <scope>NUCLEOTIDE SEQUENCE [LARGE SCALE GENOMIC DNA]</scope>
    <source>
        <strain evidence="2 3">KHT3</strain>
    </source>
</reference>
<proteinExistence type="predicted"/>
<dbReference type="EMBL" id="FRBD01000003">
    <property type="protein sequence ID" value="SHK45096.1"/>
    <property type="molecule type" value="Genomic_DNA"/>
</dbReference>
<name>A0A1M6SKB7_XYLRU</name>
<protein>
    <submittedName>
        <fullName evidence="2">Uncharacterized protein</fullName>
    </submittedName>
</protein>
<accession>A0A1M6SKB7</accession>
<dbReference type="InterPro" id="IPR032315">
    <property type="entry name" value="DUF4846"/>
</dbReference>
<gene>
    <name evidence="2" type="ORF">SAMN05216463_103232</name>
</gene>
<sequence length="261" mass="29844">MKKILKWTFVGTLLAIMVVGGFAIWILYGSKTSNPNNYQTIGDIPEPWGYERISGDDVTYTNFLRSLPLKGRGSRVQLYTGGEARFQSLNYAVIDLPLLSNAEQCADVCMRLRAEYLFNTRQYGRIRFQNVNGKTMSYGGGSSRRSFERYLRNLYGVASTFSLSREMTTRRLADMQPGDVFVYPARYGQQYGHAVMVVDVATNKKGKKAYLLAEGNTPAREIHVMRNFENPFRSPWFMLDEDADNLILSVFHYKATDLKHF</sequence>
<evidence type="ECO:0000256" key="1">
    <source>
        <dbReference type="SAM" id="Phobius"/>
    </source>
</evidence>
<evidence type="ECO:0000313" key="3">
    <source>
        <dbReference type="Proteomes" id="UP000184130"/>
    </source>
</evidence>
<dbReference type="Pfam" id="PF16138">
    <property type="entry name" value="DUF4846"/>
    <property type="match status" value="2"/>
</dbReference>
<dbReference type="AlphaFoldDB" id="A0A1M6SKB7"/>
<keyword evidence="1" id="KW-0472">Membrane</keyword>
<feature type="transmembrane region" description="Helical" evidence="1">
    <location>
        <begin position="7"/>
        <end position="28"/>
    </location>
</feature>
<dbReference type="Proteomes" id="UP000184130">
    <property type="component" value="Unassembled WGS sequence"/>
</dbReference>
<organism evidence="2 3">
    <name type="scientific">Xylanibacter ruminicola</name>
    <name type="common">Prevotella ruminicola</name>
    <dbReference type="NCBI Taxonomy" id="839"/>
    <lineage>
        <taxon>Bacteria</taxon>
        <taxon>Pseudomonadati</taxon>
        <taxon>Bacteroidota</taxon>
        <taxon>Bacteroidia</taxon>
        <taxon>Bacteroidales</taxon>
        <taxon>Prevotellaceae</taxon>
        <taxon>Xylanibacter</taxon>
    </lineage>
</organism>
<keyword evidence="1" id="KW-0812">Transmembrane</keyword>
<evidence type="ECO:0000313" key="2">
    <source>
        <dbReference type="EMBL" id="SHK45096.1"/>
    </source>
</evidence>
<dbReference type="RefSeq" id="WP_254795082.1">
    <property type="nucleotide sequence ID" value="NZ_FRBD01000003.1"/>
</dbReference>